<reference evidence="1 2" key="1">
    <citation type="journal article" date="2022" name="Nat. Ecol. Evol.">
        <title>A masculinizing supergene underlies an exaggerated male reproductive morph in a spider.</title>
        <authorList>
            <person name="Hendrickx F."/>
            <person name="De Corte Z."/>
            <person name="Sonet G."/>
            <person name="Van Belleghem S.M."/>
            <person name="Kostlbacher S."/>
            <person name="Vangestel C."/>
        </authorList>
    </citation>
    <scope>NUCLEOTIDE SEQUENCE [LARGE SCALE GENOMIC DNA]</scope>
    <source>
        <strain evidence="1">W744_W776</strain>
    </source>
</reference>
<dbReference type="Proteomes" id="UP000827092">
    <property type="component" value="Unassembled WGS sequence"/>
</dbReference>
<gene>
    <name evidence="1" type="ORF">JTE90_019511</name>
</gene>
<evidence type="ECO:0000313" key="2">
    <source>
        <dbReference type="Proteomes" id="UP000827092"/>
    </source>
</evidence>
<accession>A0AAV6VFP4</accession>
<keyword evidence="2" id="KW-1185">Reference proteome</keyword>
<comment type="caution">
    <text evidence="1">The sequence shown here is derived from an EMBL/GenBank/DDBJ whole genome shotgun (WGS) entry which is preliminary data.</text>
</comment>
<name>A0AAV6VFP4_9ARAC</name>
<dbReference type="AlphaFoldDB" id="A0AAV6VFP4"/>
<proteinExistence type="predicted"/>
<evidence type="ECO:0000313" key="1">
    <source>
        <dbReference type="EMBL" id="KAG8195522.1"/>
    </source>
</evidence>
<dbReference type="EMBL" id="JAFNEN010000085">
    <property type="protein sequence ID" value="KAG8195522.1"/>
    <property type="molecule type" value="Genomic_DNA"/>
</dbReference>
<sequence>MNGALIGWGTPRVFGHLERWRLVLSSVEGIRTFRAFEQTIRSLFASLIFTDLLLSFDTFPMTCLQSGSDAASLKSNSSGAIQTEKRRTLGYIYQRLTASRSSWTFPVMFLVGVSALTRMLIHGVRLYVLPNT</sequence>
<protein>
    <submittedName>
        <fullName evidence="1">Uncharacterized protein</fullName>
    </submittedName>
</protein>
<organism evidence="1 2">
    <name type="scientific">Oedothorax gibbosus</name>
    <dbReference type="NCBI Taxonomy" id="931172"/>
    <lineage>
        <taxon>Eukaryota</taxon>
        <taxon>Metazoa</taxon>
        <taxon>Ecdysozoa</taxon>
        <taxon>Arthropoda</taxon>
        <taxon>Chelicerata</taxon>
        <taxon>Arachnida</taxon>
        <taxon>Araneae</taxon>
        <taxon>Araneomorphae</taxon>
        <taxon>Entelegynae</taxon>
        <taxon>Araneoidea</taxon>
        <taxon>Linyphiidae</taxon>
        <taxon>Erigoninae</taxon>
        <taxon>Oedothorax</taxon>
    </lineage>
</organism>